<dbReference type="GO" id="GO:0003899">
    <property type="term" value="F:DNA-directed RNA polymerase activity"/>
    <property type="evidence" value="ECO:0007669"/>
    <property type="project" value="UniProtKB-EC"/>
</dbReference>
<dbReference type="OrthoDB" id="9519at10239"/>
<evidence type="ECO:0000313" key="9">
    <source>
        <dbReference type="EMBL" id="ASU03627.1"/>
    </source>
</evidence>
<comment type="catalytic activity">
    <reaction evidence="7">
        <text>RNA(n) + a ribonucleoside 5'-triphosphate = RNA(n+1) + diphosphate</text>
        <dbReference type="Rhea" id="RHEA:21248"/>
        <dbReference type="Rhea" id="RHEA-COMP:14527"/>
        <dbReference type="Rhea" id="RHEA-COMP:17342"/>
        <dbReference type="ChEBI" id="CHEBI:33019"/>
        <dbReference type="ChEBI" id="CHEBI:61557"/>
        <dbReference type="ChEBI" id="CHEBI:140395"/>
        <dbReference type="EC" id="2.7.7.6"/>
    </reaction>
</comment>
<evidence type="ECO:0000256" key="7">
    <source>
        <dbReference type="ARBA" id="ARBA00048552"/>
    </source>
</evidence>
<keyword evidence="4" id="KW-0808">Transferase</keyword>
<gene>
    <name evidence="9" type="ORF">RISINGSUN_43</name>
</gene>
<dbReference type="GO" id="GO:0000428">
    <property type="term" value="C:DNA-directed RNA polymerase complex"/>
    <property type="evidence" value="ECO:0007669"/>
    <property type="project" value="UniProtKB-KW"/>
</dbReference>
<evidence type="ECO:0000256" key="2">
    <source>
        <dbReference type="ARBA" id="ARBA00012418"/>
    </source>
</evidence>
<dbReference type="EC" id="2.7.7.6" evidence="2"/>
<protein>
    <recommendedName>
        <fullName evidence="2">DNA-directed RNA polymerase</fullName>
        <ecNumber evidence="2">2.7.7.6</ecNumber>
    </recommendedName>
</protein>
<keyword evidence="3" id="KW-0240">DNA-directed RNA polymerase</keyword>
<evidence type="ECO:0000313" key="10">
    <source>
        <dbReference type="Proteomes" id="UP000225553"/>
    </source>
</evidence>
<dbReference type="Gene3D" id="2.40.270.10">
    <property type="entry name" value="DNA-directed RNA polymerase, subunit 2, domain 6"/>
    <property type="match status" value="1"/>
</dbReference>
<dbReference type="InterPro" id="IPR007120">
    <property type="entry name" value="DNA-dir_RNAP_su2_dom"/>
</dbReference>
<dbReference type="SUPFAM" id="SSF64484">
    <property type="entry name" value="beta and beta-prime subunits of DNA dependent RNA-polymerase"/>
    <property type="match status" value="1"/>
</dbReference>
<keyword evidence="6" id="KW-0804">Transcription</keyword>
<evidence type="ECO:0000259" key="8">
    <source>
        <dbReference type="Pfam" id="PF00562"/>
    </source>
</evidence>
<keyword evidence="10" id="KW-1185">Reference proteome</keyword>
<evidence type="ECO:0000256" key="5">
    <source>
        <dbReference type="ARBA" id="ARBA00022695"/>
    </source>
</evidence>
<dbReference type="EMBL" id="MF459646">
    <property type="protein sequence ID" value="ASU03627.1"/>
    <property type="molecule type" value="Genomic_DNA"/>
</dbReference>
<dbReference type="GO" id="GO:0006351">
    <property type="term" value="P:DNA-templated transcription"/>
    <property type="evidence" value="ECO:0007669"/>
    <property type="project" value="InterPro"/>
</dbReference>
<accession>A0A223LGU0</accession>
<evidence type="ECO:0000256" key="3">
    <source>
        <dbReference type="ARBA" id="ARBA00022478"/>
    </source>
</evidence>
<keyword evidence="5" id="KW-0548">Nucleotidyltransferase</keyword>
<dbReference type="Pfam" id="PF00562">
    <property type="entry name" value="RNA_pol_Rpb2_6"/>
    <property type="match status" value="1"/>
</dbReference>
<dbReference type="GO" id="GO:0003677">
    <property type="term" value="F:DNA binding"/>
    <property type="evidence" value="ECO:0007669"/>
    <property type="project" value="InterPro"/>
</dbReference>
<proteinExistence type="inferred from homology"/>
<name>A0A223LGU0_9CAUD</name>
<organism evidence="9 10">
    <name type="scientific">Erwinia phage vB_EamM_RisingSun</name>
    <dbReference type="NCBI Taxonomy" id="2026080"/>
    <lineage>
        <taxon>Viruses</taxon>
        <taxon>Duplodnaviria</taxon>
        <taxon>Heunggongvirae</taxon>
        <taxon>Uroviricota</taxon>
        <taxon>Caudoviricetes</taxon>
        <taxon>Chimalliviridae</taxon>
        <taxon>Risingsunvirus</taxon>
        <taxon>Risingsunvirus risingsun</taxon>
    </lineage>
</organism>
<feature type="domain" description="DNA-directed RNA polymerase subunit 2 hybrid-binding" evidence="8">
    <location>
        <begin position="400"/>
        <end position="577"/>
    </location>
</feature>
<dbReference type="InterPro" id="IPR037033">
    <property type="entry name" value="DNA-dir_RNAP_su2_hyb_sf"/>
</dbReference>
<evidence type="ECO:0000256" key="4">
    <source>
        <dbReference type="ARBA" id="ARBA00022679"/>
    </source>
</evidence>
<sequence>MGLKINQLHPDVMGVCINLNVFPWNNSAARLYMCGNMIPKSVVTVGRTTRKIISGFEKQYGETARKITAPANMTVEQVFFIESLQGNGLATDEWNSIWVVFKNDEKNAYDVLELPRYNTQNTYIGFEYVYDKEMIKRLFEEKNPTFRKGDVFGWSPRISESGEWRFGMETKVAAMSSHRTEEDGIVITESYARNRMRCMFKHEREFNWDEEEYVPVFLYGTDENPRPFPESGEPIRPDGLVMAFRKRVTENALVSLTKKALRTPDYLYDILFYAPAGARVMSIDVSSDRMKNQSNNRSTEYIDQEHNRMLTQMERAANEHFMRIISWYENKNYHNGKVEIPVTFELDTFIRNAYYNYTVDFRGQTKQINPLYRAFKRTRKKDWNVKILLKEEVVGRSKFKLSGMNGDKGVAVTVIPDDHAPMYEDGTRAEIIINNTPAFRRQIFGMLMEMSINFINMNVHREMCALRDQGNYKEAWAKLIEFYHTANPEFGEMVDSVYVTDEERFEHVDYVARDQISIQYRSDSKVVGADIINALRKKYSYKPQKAYFVNALGERILSENPILITSMYYMLLDKFGTDMSSQAMPKSNLFGMPAKLNEQDKHGNWYRDIWNRNSGETESRLRVSQSGSQEIVKNLALAYSPDLRRAVASRIIRADDPFEIKQIVKPAEYATNAAVIMGGSMLSDSGYTIRHERPTDRSSNTGE</sequence>
<dbReference type="Proteomes" id="UP000225553">
    <property type="component" value="Segment"/>
</dbReference>
<evidence type="ECO:0000256" key="6">
    <source>
        <dbReference type="ARBA" id="ARBA00023163"/>
    </source>
</evidence>
<reference evidence="10" key="1">
    <citation type="submission" date="2017-07" db="EMBL/GenBank/DDBJ databases">
        <authorList>
            <person name="Putnam M.J."/>
            <person name="Sharma R."/>
            <person name="Kruger J.L."/>
            <person name="Berg J.A."/>
            <person name="Payne A.M."/>
            <person name="Fajardo C.P."/>
            <person name="Breakwell D.P."/>
            <person name="Hope S."/>
            <person name="Grose J.H."/>
        </authorList>
    </citation>
    <scope>NUCLEOTIDE SEQUENCE [LARGE SCALE GENOMIC DNA]</scope>
</reference>
<evidence type="ECO:0000256" key="1">
    <source>
        <dbReference type="ARBA" id="ARBA00006835"/>
    </source>
</evidence>
<comment type="similarity">
    <text evidence="1">Belongs to the RNA polymerase beta chain family.</text>
</comment>